<evidence type="ECO:0000313" key="2">
    <source>
        <dbReference type="Proteomes" id="UP000314294"/>
    </source>
</evidence>
<organism evidence="1 2">
    <name type="scientific">Liparis tanakae</name>
    <name type="common">Tanaka's snailfish</name>
    <dbReference type="NCBI Taxonomy" id="230148"/>
    <lineage>
        <taxon>Eukaryota</taxon>
        <taxon>Metazoa</taxon>
        <taxon>Chordata</taxon>
        <taxon>Craniata</taxon>
        <taxon>Vertebrata</taxon>
        <taxon>Euteleostomi</taxon>
        <taxon>Actinopterygii</taxon>
        <taxon>Neopterygii</taxon>
        <taxon>Teleostei</taxon>
        <taxon>Neoteleostei</taxon>
        <taxon>Acanthomorphata</taxon>
        <taxon>Eupercaria</taxon>
        <taxon>Perciformes</taxon>
        <taxon>Cottioidei</taxon>
        <taxon>Cottales</taxon>
        <taxon>Liparidae</taxon>
        <taxon>Liparis</taxon>
    </lineage>
</organism>
<protein>
    <submittedName>
        <fullName evidence="1">Uncharacterized protein</fullName>
    </submittedName>
</protein>
<proteinExistence type="predicted"/>
<comment type="caution">
    <text evidence="1">The sequence shown here is derived from an EMBL/GenBank/DDBJ whole genome shotgun (WGS) entry which is preliminary data.</text>
</comment>
<reference evidence="1 2" key="1">
    <citation type="submission" date="2019-03" db="EMBL/GenBank/DDBJ databases">
        <title>First draft genome of Liparis tanakae, snailfish: a comprehensive survey of snailfish specific genes.</title>
        <authorList>
            <person name="Kim W."/>
            <person name="Song I."/>
            <person name="Jeong J.-H."/>
            <person name="Kim D."/>
            <person name="Kim S."/>
            <person name="Ryu S."/>
            <person name="Song J.Y."/>
            <person name="Lee S.K."/>
        </authorList>
    </citation>
    <scope>NUCLEOTIDE SEQUENCE [LARGE SCALE GENOMIC DNA]</scope>
    <source>
        <tissue evidence="1">Muscle</tissue>
    </source>
</reference>
<name>A0A4Z2GFF5_9TELE</name>
<keyword evidence="2" id="KW-1185">Reference proteome</keyword>
<dbReference type="Proteomes" id="UP000314294">
    <property type="component" value="Unassembled WGS sequence"/>
</dbReference>
<dbReference type="EMBL" id="SRLO01000562">
    <property type="protein sequence ID" value="TNN52020.1"/>
    <property type="molecule type" value="Genomic_DNA"/>
</dbReference>
<sequence length="176" mass="19637">MLRLRRFRLHLSCTASASRPYFSSTQRSGSPLLIGWKMMAPTTFDARTEEKTGRPEWFQLLSQVDPTLVTRPLQAKGGRQEADVNAPGTAQKRPARLLGDAACHFSRLRHPINSTVASGPAAGSLGNRDRDMLLFSEHILLLRFLSSVPVANKLLSWLCHVQEAYRQRLSERGGLV</sequence>
<dbReference type="AlphaFoldDB" id="A0A4Z2GFF5"/>
<evidence type="ECO:0000313" key="1">
    <source>
        <dbReference type="EMBL" id="TNN52020.1"/>
    </source>
</evidence>
<accession>A0A4Z2GFF5</accession>
<gene>
    <name evidence="1" type="ORF">EYF80_037784</name>
</gene>